<keyword evidence="2" id="KW-1185">Reference proteome</keyword>
<proteinExistence type="predicted"/>
<reference evidence="1" key="1">
    <citation type="submission" date="2021-07" db="EMBL/GenBank/DDBJ databases">
        <authorList>
            <person name="Catto M.A."/>
            <person name="Jacobson A."/>
            <person name="Kennedy G."/>
            <person name="Labadie P."/>
            <person name="Hunt B.G."/>
            <person name="Srinivasan R."/>
        </authorList>
    </citation>
    <scope>NUCLEOTIDE SEQUENCE</scope>
    <source>
        <strain evidence="1">PL_HMW_Pooled</strain>
        <tissue evidence="1">Head</tissue>
    </source>
</reference>
<evidence type="ECO:0000313" key="2">
    <source>
        <dbReference type="Proteomes" id="UP001219518"/>
    </source>
</evidence>
<organism evidence="1 2">
    <name type="scientific">Frankliniella fusca</name>
    <dbReference type="NCBI Taxonomy" id="407009"/>
    <lineage>
        <taxon>Eukaryota</taxon>
        <taxon>Metazoa</taxon>
        <taxon>Ecdysozoa</taxon>
        <taxon>Arthropoda</taxon>
        <taxon>Hexapoda</taxon>
        <taxon>Insecta</taxon>
        <taxon>Pterygota</taxon>
        <taxon>Neoptera</taxon>
        <taxon>Paraneoptera</taxon>
        <taxon>Thysanoptera</taxon>
        <taxon>Terebrantia</taxon>
        <taxon>Thripoidea</taxon>
        <taxon>Thripidae</taxon>
        <taxon>Frankliniella</taxon>
    </lineage>
</organism>
<sequence length="72" mass="8283">MPVTIGNCFRDKLSLLFDLACSLRLTLFSEVIWENLKTVFNFSQLLFVKKGMLAETKQRTISLFPVRNAISK</sequence>
<dbReference type="Proteomes" id="UP001219518">
    <property type="component" value="Unassembled WGS sequence"/>
</dbReference>
<keyword evidence="1" id="KW-0675">Receptor</keyword>
<protein>
    <submittedName>
        <fullName evidence="1">Vascular endothelial growth factor receptor 1</fullName>
    </submittedName>
</protein>
<dbReference type="EMBL" id="JAHWGI010001401">
    <property type="protein sequence ID" value="KAK3929646.1"/>
    <property type="molecule type" value="Genomic_DNA"/>
</dbReference>
<gene>
    <name evidence="1" type="ORF">KUF71_003653</name>
</gene>
<comment type="caution">
    <text evidence="1">The sequence shown here is derived from an EMBL/GenBank/DDBJ whole genome shotgun (WGS) entry which is preliminary data.</text>
</comment>
<dbReference type="AlphaFoldDB" id="A0AAE1LR97"/>
<accession>A0AAE1LR97</accession>
<evidence type="ECO:0000313" key="1">
    <source>
        <dbReference type="EMBL" id="KAK3929646.1"/>
    </source>
</evidence>
<reference evidence="1" key="2">
    <citation type="journal article" date="2023" name="BMC Genomics">
        <title>Pest status, molecular evolution, and epigenetic factors derived from the genome assembly of Frankliniella fusca, a thysanopteran phytovirus vector.</title>
        <authorList>
            <person name="Catto M.A."/>
            <person name="Labadie P.E."/>
            <person name="Jacobson A.L."/>
            <person name="Kennedy G.G."/>
            <person name="Srinivasan R."/>
            <person name="Hunt B.G."/>
        </authorList>
    </citation>
    <scope>NUCLEOTIDE SEQUENCE</scope>
    <source>
        <strain evidence="1">PL_HMW_Pooled</strain>
    </source>
</reference>
<name>A0AAE1LR97_9NEOP</name>